<dbReference type="InterPro" id="IPR050164">
    <property type="entry name" value="Peptidase_C19"/>
</dbReference>
<dbReference type="PROSITE" id="PS00973">
    <property type="entry name" value="USP_2"/>
    <property type="match status" value="1"/>
</dbReference>
<dbReference type="GO" id="GO:0016579">
    <property type="term" value="P:protein deubiquitination"/>
    <property type="evidence" value="ECO:0007669"/>
    <property type="project" value="InterPro"/>
</dbReference>
<dbReference type="eggNOG" id="KOG1864">
    <property type="taxonomic scope" value="Eukaryota"/>
</dbReference>
<dbReference type="AlphaFoldDB" id="G8ZRA4"/>
<keyword evidence="3 6" id="KW-0645">Protease</keyword>
<proteinExistence type="inferred from homology"/>
<feature type="region of interest" description="Disordered" evidence="7">
    <location>
        <begin position="1"/>
        <end position="44"/>
    </location>
</feature>
<feature type="compositionally biased region" description="Basic and acidic residues" evidence="7">
    <location>
        <begin position="732"/>
        <end position="744"/>
    </location>
</feature>
<gene>
    <name evidence="9" type="primary">TDEL0C01570</name>
    <name evidence="9" type="ORF">TDEL_0C01570</name>
</gene>
<feature type="compositionally biased region" description="Acidic residues" evidence="7">
    <location>
        <begin position="28"/>
        <end position="37"/>
    </location>
</feature>
<dbReference type="Pfam" id="PF00443">
    <property type="entry name" value="UCH"/>
    <property type="match status" value="1"/>
</dbReference>
<dbReference type="InterPro" id="IPR001394">
    <property type="entry name" value="Peptidase_C19_UCH"/>
</dbReference>
<dbReference type="EC" id="3.4.19.12" evidence="6"/>
<dbReference type="SUPFAM" id="SSF54001">
    <property type="entry name" value="Cysteine proteinases"/>
    <property type="match status" value="1"/>
</dbReference>
<evidence type="ECO:0000256" key="1">
    <source>
        <dbReference type="ARBA" id="ARBA00000707"/>
    </source>
</evidence>
<name>G8ZRA4_TORDE</name>
<dbReference type="PROSITE" id="PS50235">
    <property type="entry name" value="USP_3"/>
    <property type="match status" value="1"/>
</dbReference>
<evidence type="ECO:0000259" key="8">
    <source>
        <dbReference type="PROSITE" id="PS50235"/>
    </source>
</evidence>
<evidence type="ECO:0000256" key="2">
    <source>
        <dbReference type="ARBA" id="ARBA00009085"/>
    </source>
</evidence>
<protein>
    <recommendedName>
        <fullName evidence="6">Ubiquitin carboxyl-terminal hydrolase</fullName>
        <ecNumber evidence="6">3.4.19.12</ecNumber>
    </recommendedName>
</protein>
<feature type="compositionally biased region" description="Polar residues" evidence="7">
    <location>
        <begin position="219"/>
        <end position="230"/>
    </location>
</feature>
<accession>G8ZRA4</accession>
<dbReference type="EMBL" id="HE616744">
    <property type="protein sequence ID" value="CCE91046.1"/>
    <property type="molecule type" value="Genomic_DNA"/>
</dbReference>
<keyword evidence="4 6" id="KW-0378">Hydrolase</keyword>
<evidence type="ECO:0000256" key="5">
    <source>
        <dbReference type="ARBA" id="ARBA00022807"/>
    </source>
</evidence>
<dbReference type="InParanoid" id="G8ZRA4"/>
<evidence type="ECO:0000256" key="6">
    <source>
        <dbReference type="RuleBase" id="RU366025"/>
    </source>
</evidence>
<dbReference type="OrthoDB" id="27652at2759"/>
<dbReference type="STRING" id="1076872.G8ZRA4"/>
<dbReference type="InterPro" id="IPR028889">
    <property type="entry name" value="USP"/>
</dbReference>
<evidence type="ECO:0000256" key="4">
    <source>
        <dbReference type="ARBA" id="ARBA00022801"/>
    </source>
</evidence>
<dbReference type="HOGENOM" id="CLU_008279_12_1_1"/>
<dbReference type="GO" id="GO:0004843">
    <property type="term" value="F:cysteine-type deubiquitinase activity"/>
    <property type="evidence" value="ECO:0007669"/>
    <property type="project" value="UniProtKB-UniRule"/>
</dbReference>
<evidence type="ECO:0000256" key="3">
    <source>
        <dbReference type="ARBA" id="ARBA00022670"/>
    </source>
</evidence>
<dbReference type="PANTHER" id="PTHR24006:SF733">
    <property type="entry name" value="RE52890P"/>
    <property type="match status" value="1"/>
</dbReference>
<evidence type="ECO:0000313" key="9">
    <source>
        <dbReference type="EMBL" id="CCE91046.1"/>
    </source>
</evidence>
<feature type="compositionally biased region" description="Polar residues" evidence="7">
    <location>
        <begin position="255"/>
        <end position="266"/>
    </location>
</feature>
<keyword evidence="5 6" id="KW-0788">Thiol protease</keyword>
<feature type="compositionally biased region" description="Basic residues" evidence="7">
    <location>
        <begin position="1"/>
        <end position="14"/>
    </location>
</feature>
<feature type="compositionally biased region" description="Basic residues" evidence="7">
    <location>
        <begin position="200"/>
        <end position="210"/>
    </location>
</feature>
<dbReference type="GO" id="GO:0006508">
    <property type="term" value="P:proteolysis"/>
    <property type="evidence" value="ECO:0007669"/>
    <property type="project" value="UniProtKB-KW"/>
</dbReference>
<dbReference type="GeneID" id="11500381"/>
<dbReference type="PANTHER" id="PTHR24006">
    <property type="entry name" value="UBIQUITIN CARBOXYL-TERMINAL HYDROLASE"/>
    <property type="match status" value="1"/>
</dbReference>
<keyword evidence="6" id="KW-0833">Ubl conjugation pathway</keyword>
<reference evidence="9 10" key="1">
    <citation type="journal article" date="2011" name="Proc. Natl. Acad. Sci. U.S.A.">
        <title>Evolutionary erosion of yeast sex chromosomes by mating-type switching accidents.</title>
        <authorList>
            <person name="Gordon J.L."/>
            <person name="Armisen D."/>
            <person name="Proux-Wera E."/>
            <person name="Oheigeartaigh S.S."/>
            <person name="Byrne K.P."/>
            <person name="Wolfe K.H."/>
        </authorList>
    </citation>
    <scope>NUCLEOTIDE SEQUENCE [LARGE SCALE GENOMIC DNA]</scope>
    <source>
        <strain evidence="10">ATCC 10662 / CBS 1146 / NBRC 0425 / NCYC 2629 / NRRL Y-866</strain>
    </source>
</reference>
<dbReference type="FunFam" id="3.90.70.10:FF:000131">
    <property type="entry name" value="Ubiquitin carboxyl-terminal hydrolase"/>
    <property type="match status" value="1"/>
</dbReference>
<dbReference type="Gene3D" id="3.90.70.10">
    <property type="entry name" value="Cysteine proteinases"/>
    <property type="match status" value="2"/>
</dbReference>
<feature type="compositionally biased region" description="Basic and acidic residues" evidence="7">
    <location>
        <begin position="231"/>
        <end position="241"/>
    </location>
</feature>
<dbReference type="MEROPS" id="C19.100"/>
<feature type="domain" description="USP" evidence="8">
    <location>
        <begin position="124"/>
        <end position="681"/>
    </location>
</feature>
<dbReference type="KEGG" id="tdl:TDEL_0C01570"/>
<comment type="similarity">
    <text evidence="2 6">Belongs to the peptidase C19 family.</text>
</comment>
<comment type="catalytic activity">
    <reaction evidence="1 6">
        <text>Thiol-dependent hydrolysis of ester, thioester, amide, peptide and isopeptide bonds formed by the C-terminal Gly of ubiquitin (a 76-residue protein attached to proteins as an intracellular targeting signal).</text>
        <dbReference type="EC" id="3.4.19.12"/>
    </reaction>
</comment>
<dbReference type="InterPro" id="IPR038765">
    <property type="entry name" value="Papain-like_cys_pep_sf"/>
</dbReference>
<dbReference type="FunCoup" id="G8ZRA4">
    <property type="interactions" value="359"/>
</dbReference>
<evidence type="ECO:0000313" key="10">
    <source>
        <dbReference type="Proteomes" id="UP000005627"/>
    </source>
</evidence>
<dbReference type="PROSITE" id="PS00972">
    <property type="entry name" value="USP_1"/>
    <property type="match status" value="1"/>
</dbReference>
<feature type="compositionally biased region" description="Low complexity" evidence="7">
    <location>
        <begin position="187"/>
        <end position="199"/>
    </location>
</feature>
<dbReference type="Proteomes" id="UP000005627">
    <property type="component" value="Chromosome 3"/>
</dbReference>
<sequence length="765" mass="86252">MLKRWLSKSNKKKSVRDDLDANSQLTPEVEDRDEAYESTDSLSKPLPVRINERRKTSATLVNNQAHDPPFNDRLAMLDGYTGSDTMQSLLSTSVDTAIDLNSSGLLFTKITESMPFGDGSNKVFGYENFGNTCYCNSVLQCLYNLTEFRLLLLQHLERDPKIKRKRKSEMPGNNPRFFTEGSFQPASNGNSGHDNGSNGHPHHAHGHHHQQQSNGRSIDGSTINPGSNGNVHHESNDHHNGSEGPSENEDHTKNHSNSDNSKPNFLQRRNSSFLLKKFEFSGKETMTIPIDTSSKSQTHGPEPVHATLMASDVISEKLHEDSRNVVVGRPLPSKTEPAETSQSVPISTVKPAETMTRLGSEEVVTNNVPTNSHTTQKVFSSEQRKKAALIRGPILNVDHLLNESKVSNLYNSLKDIFECITENHSLTGVVSPISFVETLKRENLLFNTTMHQDAHEFLNFLLNELSEYIQKDIDSIQDPAKKYDNFINGLFQGTLTYRIKCLTCDNVTSRDEPFLDFPIEVQDDEETDIQALLRSYQQREMLSGSNKFYCDECCGLQEAERKVGLKQLPHTLALHLKRFKYSEEQNCNIKLFNKIHYPLKLDVCSSFCSSVSKKYELTGIVVHMGGGPQHGHYVSLCKNDNFGWLLFDDETVEAVHESTVSKFIGDRDSLTTAYVLFYKEIAQSENQDLSREPKDYEDNIEQLIKCDDLIRSTSLKAAAQKESSPGVEETQEYDKVSQNAERKTSSSSSKKSRPKSKLFNFMRNT</sequence>
<dbReference type="RefSeq" id="XP_003680257.1">
    <property type="nucleotide sequence ID" value="XM_003680209.1"/>
</dbReference>
<feature type="region of interest" description="Disordered" evidence="7">
    <location>
        <begin position="717"/>
        <end position="765"/>
    </location>
</feature>
<keyword evidence="10" id="KW-1185">Reference proteome</keyword>
<evidence type="ECO:0000256" key="7">
    <source>
        <dbReference type="SAM" id="MobiDB-lite"/>
    </source>
</evidence>
<dbReference type="GO" id="GO:0005634">
    <property type="term" value="C:nucleus"/>
    <property type="evidence" value="ECO:0007669"/>
    <property type="project" value="TreeGrafter"/>
</dbReference>
<dbReference type="GO" id="GO:0005829">
    <property type="term" value="C:cytosol"/>
    <property type="evidence" value="ECO:0007669"/>
    <property type="project" value="TreeGrafter"/>
</dbReference>
<organism evidence="9 10">
    <name type="scientific">Torulaspora delbrueckii</name>
    <name type="common">Yeast</name>
    <name type="synonym">Candida colliculosa</name>
    <dbReference type="NCBI Taxonomy" id="4950"/>
    <lineage>
        <taxon>Eukaryota</taxon>
        <taxon>Fungi</taxon>
        <taxon>Dikarya</taxon>
        <taxon>Ascomycota</taxon>
        <taxon>Saccharomycotina</taxon>
        <taxon>Saccharomycetes</taxon>
        <taxon>Saccharomycetales</taxon>
        <taxon>Saccharomycetaceae</taxon>
        <taxon>Torulaspora</taxon>
    </lineage>
</organism>
<dbReference type="InterPro" id="IPR018200">
    <property type="entry name" value="USP_CS"/>
</dbReference>
<feature type="region of interest" description="Disordered" evidence="7">
    <location>
        <begin position="163"/>
        <end position="266"/>
    </location>
</feature>